<sequence>MRATRGRPGARGVVFVTLAVYFAASVAASVVEDVEAKFYQDKAGQPIPGQWIVTFNDQVANSEEGLARLQEILTSPPEDAQAEVSAASVGAAAKRRGAGRRRRRRVVSAQTLGGPEAAAAPLRAAVLRLAPPDDAASDIAAASVAPDAAAAADAPPQPAAEADAEALLASGLVSRVEPDRYATIQQVQCVPGSALAGALPAAPHGAAPDAWPGCVGEGRLLVWFGERCGARFDKARYTGVYAVDRATGERVPGCVMVRNATKEFTSAWLGDCGAPPSLAATLPVSNICAPRRADAGKCVARGQLLSGVAVEVAAGAACGGTRGSKVQYRGSRCGPKGSLVQWHRYTVTGDAGSASCGRSTGRAKAAGAGPEEPEPLLANAEAVGACGVPPMIYKDLPTEVCAKGSGERPTNEAGEAPAEALLNLPKPEQPVATEPLRPKEELPWGIPRIEAASGGQVTAPLPLVVGVIDTGIDEGHPDLVVAGGKSWVSGEGYRDGNGHGTHVAGTIGAINSGAGVVGVAPGTPIFALRVLDARGSGAFSNIINALLWVAENGRSKGIRVINMSLGGDGGADPTSSAVCDAVKAVADAGIAVVAAAGNGGGGFGPRSWTSQLPVACPGTIAVTAIDSASNPATFSYFLSGTEAGKNDAARKRTVAAPGVDVKSTWPRELGMDYRTISGTSMASPHTAGVVAKCFAAGVCTNAAQAIEAVTAAASARNLGDEAYGFKGDPFFGRSRVGTDRYYGPMVHAGWRA</sequence>
<gene>
    <name evidence="10" type="ORF">Rsub_00775</name>
</gene>
<feature type="signal peptide" evidence="8">
    <location>
        <begin position="1"/>
        <end position="28"/>
    </location>
</feature>
<keyword evidence="4 5" id="KW-0720">Serine protease</keyword>
<dbReference type="PANTHER" id="PTHR43806">
    <property type="entry name" value="PEPTIDASE S8"/>
    <property type="match status" value="1"/>
</dbReference>
<dbReference type="InterPro" id="IPR015500">
    <property type="entry name" value="Peptidase_S8_subtilisin-rel"/>
</dbReference>
<dbReference type="InterPro" id="IPR036852">
    <property type="entry name" value="Peptidase_S8/S53_dom_sf"/>
</dbReference>
<evidence type="ECO:0000313" key="11">
    <source>
        <dbReference type="Proteomes" id="UP000247498"/>
    </source>
</evidence>
<dbReference type="STRING" id="307507.A0A2V0NR82"/>
<organism evidence="10 11">
    <name type="scientific">Raphidocelis subcapitata</name>
    <dbReference type="NCBI Taxonomy" id="307507"/>
    <lineage>
        <taxon>Eukaryota</taxon>
        <taxon>Viridiplantae</taxon>
        <taxon>Chlorophyta</taxon>
        <taxon>core chlorophytes</taxon>
        <taxon>Chlorophyceae</taxon>
        <taxon>CS clade</taxon>
        <taxon>Sphaeropleales</taxon>
        <taxon>Selenastraceae</taxon>
        <taxon>Raphidocelis</taxon>
    </lineage>
</organism>
<dbReference type="InterPro" id="IPR000209">
    <property type="entry name" value="Peptidase_S8/S53_dom"/>
</dbReference>
<feature type="domain" description="Peptidase S8/S53" evidence="9">
    <location>
        <begin position="464"/>
        <end position="696"/>
    </location>
</feature>
<evidence type="ECO:0000256" key="3">
    <source>
        <dbReference type="ARBA" id="ARBA00022801"/>
    </source>
</evidence>
<dbReference type="Gene3D" id="3.40.50.200">
    <property type="entry name" value="Peptidase S8/S53 domain"/>
    <property type="match status" value="1"/>
</dbReference>
<feature type="region of interest" description="Disordered" evidence="7">
    <location>
        <begin position="91"/>
        <end position="112"/>
    </location>
</feature>
<comment type="similarity">
    <text evidence="1 5 6">Belongs to the peptidase S8 family.</text>
</comment>
<dbReference type="Proteomes" id="UP000247498">
    <property type="component" value="Unassembled WGS sequence"/>
</dbReference>
<evidence type="ECO:0000256" key="2">
    <source>
        <dbReference type="ARBA" id="ARBA00022670"/>
    </source>
</evidence>
<feature type="active site" description="Charge relay system" evidence="5">
    <location>
        <position position="469"/>
    </location>
</feature>
<dbReference type="PROSITE" id="PS51892">
    <property type="entry name" value="SUBTILASE"/>
    <property type="match status" value="1"/>
</dbReference>
<keyword evidence="3 5" id="KW-0378">Hydrolase</keyword>
<evidence type="ECO:0000256" key="4">
    <source>
        <dbReference type="ARBA" id="ARBA00022825"/>
    </source>
</evidence>
<protein>
    <submittedName>
        <fullName evidence="10">Peptidase S8</fullName>
    </submittedName>
</protein>
<dbReference type="PROSITE" id="PS00136">
    <property type="entry name" value="SUBTILASE_ASP"/>
    <property type="match status" value="1"/>
</dbReference>
<dbReference type="PANTHER" id="PTHR43806:SF11">
    <property type="entry name" value="CEREVISIN-RELATED"/>
    <property type="match status" value="1"/>
</dbReference>
<dbReference type="PROSITE" id="PS00138">
    <property type="entry name" value="SUBTILASE_SER"/>
    <property type="match status" value="1"/>
</dbReference>
<dbReference type="InterPro" id="IPR023827">
    <property type="entry name" value="Peptidase_S8_Asp-AS"/>
</dbReference>
<evidence type="ECO:0000256" key="1">
    <source>
        <dbReference type="ARBA" id="ARBA00011073"/>
    </source>
</evidence>
<reference evidence="10 11" key="1">
    <citation type="journal article" date="2018" name="Sci. Rep.">
        <title>Raphidocelis subcapitata (=Pseudokirchneriella subcapitata) provides an insight into genome evolution and environmental adaptations in the Sphaeropleales.</title>
        <authorList>
            <person name="Suzuki S."/>
            <person name="Yamaguchi H."/>
            <person name="Nakajima N."/>
            <person name="Kawachi M."/>
        </authorList>
    </citation>
    <scope>NUCLEOTIDE SEQUENCE [LARGE SCALE GENOMIC DNA]</scope>
    <source>
        <strain evidence="10 11">NIES-35</strain>
    </source>
</reference>
<keyword evidence="2 5" id="KW-0645">Protease</keyword>
<feature type="compositionally biased region" description="Basic residues" evidence="7">
    <location>
        <begin position="93"/>
        <end position="106"/>
    </location>
</feature>
<dbReference type="Pfam" id="PF00082">
    <property type="entry name" value="Peptidase_S8"/>
    <property type="match status" value="1"/>
</dbReference>
<keyword evidence="11" id="KW-1185">Reference proteome</keyword>
<evidence type="ECO:0000259" key="9">
    <source>
        <dbReference type="Pfam" id="PF00082"/>
    </source>
</evidence>
<feature type="compositionally biased region" description="Low complexity" evidence="7">
    <location>
        <begin position="363"/>
        <end position="372"/>
    </location>
</feature>
<feature type="region of interest" description="Disordered" evidence="7">
    <location>
        <begin position="351"/>
        <end position="372"/>
    </location>
</feature>
<evidence type="ECO:0000256" key="8">
    <source>
        <dbReference type="SAM" id="SignalP"/>
    </source>
</evidence>
<name>A0A2V0NR82_9CHLO</name>
<dbReference type="AlphaFoldDB" id="A0A2V0NR82"/>
<dbReference type="PROSITE" id="PS00137">
    <property type="entry name" value="SUBTILASE_HIS"/>
    <property type="match status" value="1"/>
</dbReference>
<dbReference type="PRINTS" id="PR00723">
    <property type="entry name" value="SUBTILISIN"/>
</dbReference>
<feature type="active site" description="Charge relay system" evidence="5">
    <location>
        <position position="680"/>
    </location>
</feature>
<dbReference type="InterPro" id="IPR022398">
    <property type="entry name" value="Peptidase_S8_His-AS"/>
</dbReference>
<accession>A0A2V0NR82</accession>
<dbReference type="InterPro" id="IPR050131">
    <property type="entry name" value="Peptidase_S8_subtilisin-like"/>
</dbReference>
<dbReference type="EMBL" id="BDRX01000003">
    <property type="protein sequence ID" value="GBF88063.1"/>
    <property type="molecule type" value="Genomic_DNA"/>
</dbReference>
<dbReference type="InterPro" id="IPR023828">
    <property type="entry name" value="Peptidase_S8_Ser-AS"/>
</dbReference>
<keyword evidence="8" id="KW-0732">Signal</keyword>
<dbReference type="InParanoid" id="A0A2V0NR82"/>
<evidence type="ECO:0000256" key="5">
    <source>
        <dbReference type="PROSITE-ProRule" id="PRU01240"/>
    </source>
</evidence>
<evidence type="ECO:0000313" key="10">
    <source>
        <dbReference type="EMBL" id="GBF88063.1"/>
    </source>
</evidence>
<dbReference type="GO" id="GO:0006508">
    <property type="term" value="P:proteolysis"/>
    <property type="evidence" value="ECO:0007669"/>
    <property type="project" value="UniProtKB-KW"/>
</dbReference>
<evidence type="ECO:0000256" key="6">
    <source>
        <dbReference type="RuleBase" id="RU003355"/>
    </source>
</evidence>
<comment type="caution">
    <text evidence="10">The sequence shown here is derived from an EMBL/GenBank/DDBJ whole genome shotgun (WGS) entry which is preliminary data.</text>
</comment>
<evidence type="ECO:0000256" key="7">
    <source>
        <dbReference type="SAM" id="MobiDB-lite"/>
    </source>
</evidence>
<feature type="active site" description="Charge relay system" evidence="5">
    <location>
        <position position="499"/>
    </location>
</feature>
<feature type="chain" id="PRO_5016111831" evidence="8">
    <location>
        <begin position="29"/>
        <end position="752"/>
    </location>
</feature>
<dbReference type="SUPFAM" id="SSF52743">
    <property type="entry name" value="Subtilisin-like"/>
    <property type="match status" value="1"/>
</dbReference>
<dbReference type="OrthoDB" id="371436at2759"/>
<proteinExistence type="inferred from homology"/>
<dbReference type="GO" id="GO:0004252">
    <property type="term" value="F:serine-type endopeptidase activity"/>
    <property type="evidence" value="ECO:0007669"/>
    <property type="project" value="UniProtKB-UniRule"/>
</dbReference>